<evidence type="ECO:0000313" key="2">
    <source>
        <dbReference type="EMBL" id="SVB85918.1"/>
    </source>
</evidence>
<dbReference type="EMBL" id="UINC01060909">
    <property type="protein sequence ID" value="SVB85918.1"/>
    <property type="molecule type" value="Genomic_DNA"/>
</dbReference>
<dbReference type="PANTHER" id="PTHR43968:SF6">
    <property type="entry name" value="GLUTATHIONE S-TRANSFERASE OMEGA"/>
    <property type="match status" value="1"/>
</dbReference>
<dbReference type="PANTHER" id="PTHR43968">
    <property type="match status" value="1"/>
</dbReference>
<feature type="domain" description="GST N-terminal" evidence="1">
    <location>
        <begin position="3"/>
        <end position="80"/>
    </location>
</feature>
<dbReference type="InterPro" id="IPR004045">
    <property type="entry name" value="Glutathione_S-Trfase_N"/>
</dbReference>
<gene>
    <name evidence="2" type="ORF">METZ01_LOCUS238772</name>
</gene>
<dbReference type="InterPro" id="IPR050983">
    <property type="entry name" value="GST_Omega/HSP26"/>
</dbReference>
<organism evidence="2">
    <name type="scientific">marine metagenome</name>
    <dbReference type="NCBI Taxonomy" id="408172"/>
    <lineage>
        <taxon>unclassified sequences</taxon>
        <taxon>metagenomes</taxon>
        <taxon>ecological metagenomes</taxon>
    </lineage>
</organism>
<dbReference type="Gene3D" id="1.20.1050.10">
    <property type="match status" value="1"/>
</dbReference>
<dbReference type="GO" id="GO:0005737">
    <property type="term" value="C:cytoplasm"/>
    <property type="evidence" value="ECO:0007669"/>
    <property type="project" value="TreeGrafter"/>
</dbReference>
<dbReference type="PROSITE" id="PS50404">
    <property type="entry name" value="GST_NTER"/>
    <property type="match status" value="1"/>
</dbReference>
<evidence type="ECO:0000259" key="1">
    <source>
        <dbReference type="PROSITE" id="PS50404"/>
    </source>
</evidence>
<dbReference type="AlphaFoldDB" id="A0A382HF26"/>
<dbReference type="InterPro" id="IPR036249">
    <property type="entry name" value="Thioredoxin-like_sf"/>
</dbReference>
<dbReference type="Gene3D" id="3.40.30.10">
    <property type="entry name" value="Glutaredoxin"/>
    <property type="match status" value="1"/>
</dbReference>
<dbReference type="Pfam" id="PF13417">
    <property type="entry name" value="GST_N_3"/>
    <property type="match status" value="1"/>
</dbReference>
<protein>
    <recommendedName>
        <fullName evidence="1">GST N-terminal domain-containing protein</fullName>
    </recommendedName>
</protein>
<name>A0A382HF26_9ZZZZ</name>
<accession>A0A382HF26</accession>
<sequence>MGNKLTLFNGPTSPFGRKVKVASLIQEINIEEKIINVYEANFLDKHNPLRKVPTLIVDNSTIIDSDNICLYFESITKKNSLFPKENYWRVMSNTSIANGLMETILDRFMEVSRSEEERSLKFIEKLEIRAFRTINWLEKNLNNF</sequence>
<proteinExistence type="predicted"/>
<reference evidence="2" key="1">
    <citation type="submission" date="2018-05" db="EMBL/GenBank/DDBJ databases">
        <authorList>
            <person name="Lanie J.A."/>
            <person name="Ng W.-L."/>
            <person name="Kazmierczak K.M."/>
            <person name="Andrzejewski T.M."/>
            <person name="Davidsen T.M."/>
            <person name="Wayne K.J."/>
            <person name="Tettelin H."/>
            <person name="Glass J.I."/>
            <person name="Rusch D."/>
            <person name="Podicherti R."/>
            <person name="Tsui H.-C.T."/>
            <person name="Winkler M.E."/>
        </authorList>
    </citation>
    <scope>NUCLEOTIDE SEQUENCE</scope>
</reference>
<dbReference type="SUPFAM" id="SSF52833">
    <property type="entry name" value="Thioredoxin-like"/>
    <property type="match status" value="1"/>
</dbReference>
<feature type="non-terminal residue" evidence="2">
    <location>
        <position position="144"/>
    </location>
</feature>